<dbReference type="EMBL" id="CABFNB010000021">
    <property type="protein sequence ID" value="VTZ59659.1"/>
    <property type="molecule type" value="Genomic_DNA"/>
</dbReference>
<accession>A0A508WVF9</accession>
<organism evidence="1">
    <name type="scientific">Sinorhizobium medicae</name>
    <dbReference type="NCBI Taxonomy" id="110321"/>
    <lineage>
        <taxon>Bacteria</taxon>
        <taxon>Pseudomonadati</taxon>
        <taxon>Pseudomonadota</taxon>
        <taxon>Alphaproteobacteria</taxon>
        <taxon>Hyphomicrobiales</taxon>
        <taxon>Rhizobiaceae</taxon>
        <taxon>Sinorhizobium/Ensifer group</taxon>
        <taxon>Sinorhizobium</taxon>
    </lineage>
</organism>
<evidence type="ECO:0000313" key="1">
    <source>
        <dbReference type="EMBL" id="VTZ59659.1"/>
    </source>
</evidence>
<name>A0A508WVF9_9HYPH</name>
<reference evidence="1" key="1">
    <citation type="submission" date="2019-06" db="EMBL/GenBank/DDBJ databases">
        <authorList>
            <person name="Le Quere A."/>
            <person name="Colella S."/>
        </authorList>
    </citation>
    <scope>NUCLEOTIDE SEQUENCE</scope>
    <source>
        <strain evidence="1">EmedicaeMD41</strain>
    </source>
</reference>
<sequence length="104" mass="11388">MRLFMLAGSAAALTVSQGDLKLPWEAADQFVIVKSVSIRSHPAAPLPSRSCRWSLRAAERGKDQYPLVCAFRHCLVESMSLGRLLVDEGLHALEAVWAGIEVLD</sequence>
<dbReference type="AlphaFoldDB" id="A0A508WVF9"/>
<proteinExistence type="predicted"/>
<dbReference type="Proteomes" id="UP000507954">
    <property type="component" value="Unassembled WGS sequence"/>
</dbReference>
<protein>
    <submittedName>
        <fullName evidence="1">Uncharacterized protein</fullName>
    </submittedName>
</protein>
<gene>
    <name evidence="1" type="ORF">EMEDMD4_1170038</name>
</gene>